<dbReference type="Proteomes" id="UP001213000">
    <property type="component" value="Unassembled WGS sequence"/>
</dbReference>
<comment type="caution">
    <text evidence="2">The sequence shown here is derived from an EMBL/GenBank/DDBJ whole genome shotgun (WGS) entry which is preliminary data.</text>
</comment>
<protein>
    <submittedName>
        <fullName evidence="2">Uncharacterized protein</fullName>
    </submittedName>
</protein>
<evidence type="ECO:0000256" key="1">
    <source>
        <dbReference type="SAM" id="MobiDB-lite"/>
    </source>
</evidence>
<reference evidence="2" key="1">
    <citation type="submission" date="2022-07" db="EMBL/GenBank/DDBJ databases">
        <title>Genome Sequence of Leucocoprinus birnbaumii.</title>
        <authorList>
            <person name="Buettner E."/>
        </authorList>
    </citation>
    <scope>NUCLEOTIDE SEQUENCE</scope>
    <source>
        <strain evidence="2">VT141</strain>
    </source>
</reference>
<keyword evidence="3" id="KW-1185">Reference proteome</keyword>
<organism evidence="2 3">
    <name type="scientific">Leucocoprinus birnbaumii</name>
    <dbReference type="NCBI Taxonomy" id="56174"/>
    <lineage>
        <taxon>Eukaryota</taxon>
        <taxon>Fungi</taxon>
        <taxon>Dikarya</taxon>
        <taxon>Basidiomycota</taxon>
        <taxon>Agaricomycotina</taxon>
        <taxon>Agaricomycetes</taxon>
        <taxon>Agaricomycetidae</taxon>
        <taxon>Agaricales</taxon>
        <taxon>Agaricineae</taxon>
        <taxon>Agaricaceae</taxon>
        <taxon>Leucocoprinus</taxon>
    </lineage>
</organism>
<dbReference type="AlphaFoldDB" id="A0AAD5VQX6"/>
<evidence type="ECO:0000313" key="3">
    <source>
        <dbReference type="Proteomes" id="UP001213000"/>
    </source>
</evidence>
<proteinExistence type="predicted"/>
<sequence length="309" mass="33009">MRFWSVRGTHQPHSKRIRRHLNLHESQTNQGAEYSVKSDIGPSAAVGANRLPDLDEESVVIIIVAKQVCTSTPTPTSPAPPPSAPTFPPQDQVHQFIDINVKANTPDEQATTSAYTAEGEPAPRLTEGRFEREAEEFVDTCLEKEVEMRGTPGTLCKIASAITTALIIAGSASAAPASKNQVIQERDSAPGLNIQLCFSDDFGNCINVPACGTGSCIDLVGGLSGLNNEVSGAKIPLGIFCTFYDNFSCLTSPTPESDGDSVTLQGGNYPSFALLPDDYGVNVDFDNRVSSFRCSPLICQPYLKLLTAA</sequence>
<evidence type="ECO:0000313" key="2">
    <source>
        <dbReference type="EMBL" id="KAJ3562665.1"/>
    </source>
</evidence>
<feature type="region of interest" description="Disordered" evidence="1">
    <location>
        <begin position="70"/>
        <end position="90"/>
    </location>
</feature>
<accession>A0AAD5VQX6</accession>
<dbReference type="EMBL" id="JANIEX010000844">
    <property type="protein sequence ID" value="KAJ3562665.1"/>
    <property type="molecule type" value="Genomic_DNA"/>
</dbReference>
<gene>
    <name evidence="2" type="ORF">NP233_g9434</name>
</gene>
<feature type="compositionally biased region" description="Pro residues" evidence="1">
    <location>
        <begin position="75"/>
        <end position="88"/>
    </location>
</feature>
<name>A0AAD5VQX6_9AGAR</name>